<feature type="compositionally biased region" description="Low complexity" evidence="2">
    <location>
        <begin position="333"/>
        <end position="357"/>
    </location>
</feature>
<dbReference type="Gene3D" id="2.60.200.20">
    <property type="match status" value="1"/>
</dbReference>
<reference evidence="4" key="1">
    <citation type="journal article" date="2014" name="Int. J. Syst. Evol. Microbiol.">
        <title>Complete genome sequence of Corynebacterium casei LMG S-19264T (=DSM 44701T), isolated from a smear-ripened cheese.</title>
        <authorList>
            <consortium name="US DOE Joint Genome Institute (JGI-PGF)"/>
            <person name="Walter F."/>
            <person name="Albersmeier A."/>
            <person name="Kalinowski J."/>
            <person name="Ruckert C."/>
        </authorList>
    </citation>
    <scope>NUCLEOTIDE SEQUENCE</scope>
    <source>
        <strain evidence="4">VKM Ac-1940</strain>
    </source>
</reference>
<keyword evidence="5" id="KW-1185">Reference proteome</keyword>
<proteinExistence type="predicted"/>
<reference evidence="4" key="2">
    <citation type="submission" date="2023-01" db="EMBL/GenBank/DDBJ databases">
        <authorList>
            <person name="Sun Q."/>
            <person name="Evtushenko L."/>
        </authorList>
    </citation>
    <scope>NUCLEOTIDE SEQUENCE</scope>
    <source>
        <strain evidence="4">VKM Ac-1940</strain>
    </source>
</reference>
<evidence type="ECO:0000256" key="1">
    <source>
        <dbReference type="ARBA" id="ARBA00022553"/>
    </source>
</evidence>
<evidence type="ECO:0000313" key="5">
    <source>
        <dbReference type="Proteomes" id="UP001142291"/>
    </source>
</evidence>
<dbReference type="Proteomes" id="UP001142291">
    <property type="component" value="Unassembled WGS sequence"/>
</dbReference>
<gene>
    <name evidence="4" type="ORF">GCM10017591_13590</name>
</gene>
<dbReference type="InterPro" id="IPR008984">
    <property type="entry name" value="SMAD_FHA_dom_sf"/>
</dbReference>
<dbReference type="EMBL" id="BSER01000008">
    <property type="protein sequence ID" value="GLJ95297.1"/>
    <property type="molecule type" value="Genomic_DNA"/>
</dbReference>
<sequence length="512" mass="51559">MAGQTMTGTRVGYRAASGDAAWWVAADDGALAVLSPAVSAVTAAAVWRGLGAGGIGAVLDALTGAFGTSLTAIPPFALAVVESGGLRVAVRGDIEIIVESDAPESVSGAGVATWTERFVAGATRATVNPAASALAPAADVPLRSGVVLADLVSLDLAPRADGAPARVAAVASPAVPSPVASRPATAPATSDPVAAVPAVSVPTVPAAAVPAAADSLPAPEPLPSRAVAPVADIPAAVADAAPEASVIDALPPGLRSDPPAEEDDSQVEPASIGRDDDRDDAPPAVPDTSADTLLPEATAAEVEPAPADEYDMLWGETVARPISAAAIASADPDADPAAASEAPAAAEPARAASRSEAFSADLGDHDGATIAVADLRAMRAERAEREAFESTDNVPARRPARGRIRLSTGRVVELERPVVIGRRPKSTRTSGAELPTLVAVDSPEQDISRSHVEIRAEGEHVLVIDLDTTNGTILLRGGHEPVRLHPGEPTMVVTGDVLDLGDDVTVTFEDLP</sequence>
<evidence type="ECO:0000256" key="2">
    <source>
        <dbReference type="SAM" id="MobiDB-lite"/>
    </source>
</evidence>
<comment type="caution">
    <text evidence="4">The sequence shown here is derived from an EMBL/GenBank/DDBJ whole genome shotgun (WGS) entry which is preliminary data.</text>
</comment>
<organism evidence="4 5">
    <name type="scientific">Microbacterium dextranolyticum</name>
    <dbReference type="NCBI Taxonomy" id="36806"/>
    <lineage>
        <taxon>Bacteria</taxon>
        <taxon>Bacillati</taxon>
        <taxon>Actinomycetota</taxon>
        <taxon>Actinomycetes</taxon>
        <taxon>Micrococcales</taxon>
        <taxon>Microbacteriaceae</taxon>
        <taxon>Microbacterium</taxon>
    </lineage>
</organism>
<evidence type="ECO:0000259" key="3">
    <source>
        <dbReference type="PROSITE" id="PS50006"/>
    </source>
</evidence>
<name>A0A9W6M5Z8_9MICO</name>
<keyword evidence="1" id="KW-0597">Phosphoprotein</keyword>
<evidence type="ECO:0000313" key="4">
    <source>
        <dbReference type="EMBL" id="GLJ95297.1"/>
    </source>
</evidence>
<dbReference type="CDD" id="cd00060">
    <property type="entry name" value="FHA"/>
    <property type="match status" value="1"/>
</dbReference>
<dbReference type="Pfam" id="PF00498">
    <property type="entry name" value="FHA"/>
    <property type="match status" value="1"/>
</dbReference>
<dbReference type="PROSITE" id="PS50006">
    <property type="entry name" value="FHA_DOMAIN"/>
    <property type="match status" value="1"/>
</dbReference>
<feature type="domain" description="FHA" evidence="3">
    <location>
        <begin position="418"/>
        <end position="474"/>
    </location>
</feature>
<dbReference type="SUPFAM" id="SSF49879">
    <property type="entry name" value="SMAD/FHA domain"/>
    <property type="match status" value="1"/>
</dbReference>
<feature type="region of interest" description="Disordered" evidence="2">
    <location>
        <begin position="248"/>
        <end position="297"/>
    </location>
</feature>
<dbReference type="RefSeq" id="WP_239531785.1">
    <property type="nucleotide sequence ID" value="NZ_BSER01000008.1"/>
</dbReference>
<dbReference type="InterPro" id="IPR000253">
    <property type="entry name" value="FHA_dom"/>
</dbReference>
<accession>A0A9W6M5Z8</accession>
<feature type="region of interest" description="Disordered" evidence="2">
    <location>
        <begin position="333"/>
        <end position="359"/>
    </location>
</feature>
<protein>
    <recommendedName>
        <fullName evidence="3">FHA domain-containing protein</fullName>
    </recommendedName>
</protein>
<dbReference type="AlphaFoldDB" id="A0A9W6M5Z8"/>